<evidence type="ECO:0000313" key="2">
    <source>
        <dbReference type="EMBL" id="KAH7415721.1"/>
    </source>
</evidence>
<dbReference type="Proteomes" id="UP000825935">
    <property type="component" value="Chromosome 14"/>
</dbReference>
<reference evidence="2" key="1">
    <citation type="submission" date="2021-08" db="EMBL/GenBank/DDBJ databases">
        <title>WGS assembly of Ceratopteris richardii.</title>
        <authorList>
            <person name="Marchant D.B."/>
            <person name="Chen G."/>
            <person name="Jenkins J."/>
            <person name="Shu S."/>
            <person name="Leebens-Mack J."/>
            <person name="Grimwood J."/>
            <person name="Schmutz J."/>
            <person name="Soltis P."/>
            <person name="Soltis D."/>
            <person name="Chen Z.-H."/>
        </authorList>
    </citation>
    <scope>NUCLEOTIDE SEQUENCE</scope>
    <source>
        <strain evidence="2">Whitten #5841</strain>
        <tissue evidence="2">Leaf</tissue>
    </source>
</reference>
<dbReference type="PANTHER" id="PTHR14942">
    <property type="entry name" value="U11/U12 SMALL NUCLEAR RIBONUCLEOPROTEIN 25 KDA PROTEIN"/>
    <property type="match status" value="1"/>
</dbReference>
<dbReference type="Gene3D" id="3.10.20.90">
    <property type="entry name" value="Phosphatidylinositol 3-kinase Catalytic Subunit, Chain A, domain 1"/>
    <property type="match status" value="1"/>
</dbReference>
<dbReference type="Pfam" id="PF18036">
    <property type="entry name" value="Ubiquitin_4"/>
    <property type="match status" value="1"/>
</dbReference>
<dbReference type="SUPFAM" id="SSF54236">
    <property type="entry name" value="Ubiquitin-like"/>
    <property type="match status" value="1"/>
</dbReference>
<feature type="domain" description="SNRNP25 ubiquitin-like" evidence="1">
    <location>
        <begin position="55"/>
        <end position="142"/>
    </location>
</feature>
<organism evidence="2 3">
    <name type="scientific">Ceratopteris richardii</name>
    <name type="common">Triangle waterfern</name>
    <dbReference type="NCBI Taxonomy" id="49495"/>
    <lineage>
        <taxon>Eukaryota</taxon>
        <taxon>Viridiplantae</taxon>
        <taxon>Streptophyta</taxon>
        <taxon>Embryophyta</taxon>
        <taxon>Tracheophyta</taxon>
        <taxon>Polypodiopsida</taxon>
        <taxon>Polypodiidae</taxon>
        <taxon>Polypodiales</taxon>
        <taxon>Pteridineae</taxon>
        <taxon>Pteridaceae</taxon>
        <taxon>Parkerioideae</taxon>
        <taxon>Ceratopteris</taxon>
    </lineage>
</organism>
<keyword evidence="3" id="KW-1185">Reference proteome</keyword>
<sequence>MEVSGGGSLREYNKAARLEPILATLLEDPILSDVPKNATLADIDTLISVELGSAMRISVLRMDGMAIDVAIPNNARVRDLKKVIEKKYNGLEQLEMGHRHISWRHVWKNYCLCYLNQKLIDDQIFLQDCGIRNNCQVRFVAHIASKERGEHSRAKRRRFFHGLSKQA</sequence>
<dbReference type="AlphaFoldDB" id="A0A8T2TA59"/>
<protein>
    <recommendedName>
        <fullName evidence="1">SNRNP25 ubiquitin-like domain-containing protein</fullName>
    </recommendedName>
</protein>
<dbReference type="GO" id="GO:0000398">
    <property type="term" value="P:mRNA splicing, via spliceosome"/>
    <property type="evidence" value="ECO:0007669"/>
    <property type="project" value="InterPro"/>
</dbReference>
<dbReference type="InterPro" id="IPR039690">
    <property type="entry name" value="SNRNP25"/>
</dbReference>
<accession>A0A8T2TA59</accession>
<name>A0A8T2TA59_CERRI</name>
<comment type="caution">
    <text evidence="2">The sequence shown here is derived from an EMBL/GenBank/DDBJ whole genome shotgun (WGS) entry which is preliminary data.</text>
</comment>
<dbReference type="EMBL" id="CM035419">
    <property type="protein sequence ID" value="KAH7415721.1"/>
    <property type="molecule type" value="Genomic_DNA"/>
</dbReference>
<dbReference type="CDD" id="cd17058">
    <property type="entry name" value="Ubl_SNRNP25"/>
    <property type="match status" value="1"/>
</dbReference>
<dbReference type="PANTHER" id="PTHR14942:SF0">
    <property type="entry name" value="U11_U12 SMALL NUCLEAR RIBONUCLEOPROTEIN 25 KDA PROTEIN"/>
    <property type="match status" value="1"/>
</dbReference>
<dbReference type="OrthoDB" id="72819at2759"/>
<dbReference type="OMA" id="KHVWANF"/>
<dbReference type="InterPro" id="IPR029071">
    <property type="entry name" value="Ubiquitin-like_domsf"/>
</dbReference>
<evidence type="ECO:0000259" key="1">
    <source>
        <dbReference type="Pfam" id="PF18036"/>
    </source>
</evidence>
<evidence type="ECO:0000313" key="3">
    <source>
        <dbReference type="Proteomes" id="UP000825935"/>
    </source>
</evidence>
<proteinExistence type="predicted"/>
<gene>
    <name evidence="2" type="ORF">KP509_14G058100</name>
</gene>
<dbReference type="InterPro" id="IPR040610">
    <property type="entry name" value="SNRNP25_ubiquitin"/>
</dbReference>